<feature type="compositionally biased region" description="Basic and acidic residues" evidence="4">
    <location>
        <begin position="112"/>
        <end position="122"/>
    </location>
</feature>
<dbReference type="PROSITE" id="PS50048">
    <property type="entry name" value="ZN2_CY6_FUNGAL_2"/>
    <property type="match status" value="1"/>
</dbReference>
<keyword evidence="3" id="KW-0539">Nucleus</keyword>
<feature type="compositionally biased region" description="Polar residues" evidence="4">
    <location>
        <begin position="160"/>
        <end position="171"/>
    </location>
</feature>
<evidence type="ECO:0000256" key="2">
    <source>
        <dbReference type="ARBA" id="ARBA00022723"/>
    </source>
</evidence>
<dbReference type="GO" id="GO:0008270">
    <property type="term" value="F:zinc ion binding"/>
    <property type="evidence" value="ECO:0007669"/>
    <property type="project" value="InterPro"/>
</dbReference>
<dbReference type="CDD" id="cd00067">
    <property type="entry name" value="GAL4"/>
    <property type="match status" value="1"/>
</dbReference>
<dbReference type="InterPro" id="IPR001138">
    <property type="entry name" value="Zn2Cys6_DnaBD"/>
</dbReference>
<dbReference type="EMBL" id="AFQF01003848">
    <property type="protein sequence ID" value="EGU74077.1"/>
    <property type="molecule type" value="Genomic_DNA"/>
</dbReference>
<dbReference type="PANTHER" id="PTHR31001:SF50">
    <property type="entry name" value="ZN(II)2CYS6 TRANSCRIPTION FACTOR (EUROFUNG)"/>
    <property type="match status" value="1"/>
</dbReference>
<dbReference type="GO" id="GO:0005634">
    <property type="term" value="C:nucleus"/>
    <property type="evidence" value="ECO:0007669"/>
    <property type="project" value="UniProtKB-SubCell"/>
</dbReference>
<dbReference type="PANTHER" id="PTHR31001">
    <property type="entry name" value="UNCHARACTERIZED TRANSCRIPTIONAL REGULATORY PROTEIN"/>
    <property type="match status" value="1"/>
</dbReference>
<evidence type="ECO:0000313" key="6">
    <source>
        <dbReference type="EMBL" id="EGU74077.1"/>
    </source>
</evidence>
<dbReference type="GO" id="GO:0000981">
    <property type="term" value="F:DNA-binding transcription factor activity, RNA polymerase II-specific"/>
    <property type="evidence" value="ECO:0007669"/>
    <property type="project" value="InterPro"/>
</dbReference>
<dbReference type="InterPro" id="IPR036864">
    <property type="entry name" value="Zn2-C6_fun-type_DNA-bd_sf"/>
</dbReference>
<evidence type="ECO:0000259" key="5">
    <source>
        <dbReference type="PROSITE" id="PS50048"/>
    </source>
</evidence>
<name>F9G9S7_FUSOF</name>
<comment type="caution">
    <text evidence="6">The sequence shown here is derived from an EMBL/GenBank/DDBJ whole genome shotgun (WGS) entry which is preliminary data.</text>
</comment>
<evidence type="ECO:0000256" key="3">
    <source>
        <dbReference type="ARBA" id="ARBA00023242"/>
    </source>
</evidence>
<evidence type="ECO:0000256" key="1">
    <source>
        <dbReference type="ARBA" id="ARBA00004123"/>
    </source>
</evidence>
<dbReference type="InterPro" id="IPR050613">
    <property type="entry name" value="Sec_Metabolite_Reg"/>
</dbReference>
<protein>
    <recommendedName>
        <fullName evidence="5">Zn(2)-C6 fungal-type domain-containing protein</fullName>
    </recommendedName>
</protein>
<reference evidence="6" key="1">
    <citation type="journal article" date="2012" name="Mol. Plant Microbe Interact.">
        <title>A highly conserved effector in Fusarium oxysporum is required for full virulence on Arabidopsis.</title>
        <authorList>
            <person name="Thatcher L.F."/>
            <person name="Gardiner D.M."/>
            <person name="Kazan K."/>
            <person name="Manners J."/>
        </authorList>
    </citation>
    <scope>NUCLEOTIDE SEQUENCE [LARGE SCALE GENOMIC DNA]</scope>
    <source>
        <strain evidence="6">Fo5176</strain>
    </source>
</reference>
<dbReference type="SUPFAM" id="SSF57701">
    <property type="entry name" value="Zn2/Cys6 DNA-binding domain"/>
    <property type="match status" value="1"/>
</dbReference>
<accession>F9G9S7</accession>
<dbReference type="Pfam" id="PF00172">
    <property type="entry name" value="Zn_clus"/>
    <property type="match status" value="1"/>
</dbReference>
<sequence length="217" mass="24152">MAQNDCDATHLGRTAEPTTFNRIPAIENATIDERNIAPKHMDLRNAGRKRRLCLISSKRKLKCDKQKPCTSCRKAGNDCIFPDILPSQIQAATTPGLVHMLHRLGKAVQTLEPRESEHDEAVPRPSNFLMADDDDQADIAGQPAEPTRTLHEASSEQEDTTGINNQNQRRGPQEIITSSLSNYVDSQGNIICDHGRDVYVRGWFWDDGSTEISSGFL</sequence>
<dbReference type="AlphaFoldDB" id="F9G9S7"/>
<dbReference type="SMART" id="SM00066">
    <property type="entry name" value="GAL4"/>
    <property type="match status" value="1"/>
</dbReference>
<proteinExistence type="predicted"/>
<gene>
    <name evidence="6" type="ORF">FOXB_15409</name>
</gene>
<dbReference type="Gene3D" id="4.10.240.10">
    <property type="entry name" value="Zn(2)-C6 fungal-type DNA-binding domain"/>
    <property type="match status" value="1"/>
</dbReference>
<comment type="subcellular location">
    <subcellularLocation>
        <location evidence="1">Nucleus</location>
    </subcellularLocation>
</comment>
<feature type="domain" description="Zn(2)-C6 fungal-type" evidence="5">
    <location>
        <begin position="52"/>
        <end position="81"/>
    </location>
</feature>
<evidence type="ECO:0000256" key="4">
    <source>
        <dbReference type="SAM" id="MobiDB-lite"/>
    </source>
</evidence>
<keyword evidence="2" id="KW-0479">Metal-binding</keyword>
<organism evidence="6">
    <name type="scientific">Fusarium oxysporum (strain Fo5176)</name>
    <name type="common">Fusarium vascular wilt</name>
    <dbReference type="NCBI Taxonomy" id="660025"/>
    <lineage>
        <taxon>Eukaryota</taxon>
        <taxon>Fungi</taxon>
        <taxon>Dikarya</taxon>
        <taxon>Ascomycota</taxon>
        <taxon>Pezizomycotina</taxon>
        <taxon>Sordariomycetes</taxon>
        <taxon>Hypocreomycetidae</taxon>
        <taxon>Hypocreales</taxon>
        <taxon>Nectriaceae</taxon>
        <taxon>Fusarium</taxon>
        <taxon>Fusarium oxysporum species complex</taxon>
    </lineage>
</organism>
<feature type="region of interest" description="Disordered" evidence="4">
    <location>
        <begin position="111"/>
        <end position="171"/>
    </location>
</feature>